<dbReference type="InterPro" id="IPR008030">
    <property type="entry name" value="NmrA-like"/>
</dbReference>
<organism evidence="2 3">
    <name type="scientific">Xanthomonas protegens</name>
    <dbReference type="NCBI Taxonomy" id="3380705"/>
    <lineage>
        <taxon>Bacteria</taxon>
        <taxon>Pseudomonadati</taxon>
        <taxon>Pseudomonadota</taxon>
        <taxon>Gammaproteobacteria</taxon>
        <taxon>Lysobacterales</taxon>
        <taxon>Lysobacteraceae</taxon>
        <taxon>Xanthomonas</taxon>
    </lineage>
</organism>
<gene>
    <name evidence="2" type="ORF">PIQ37_17155</name>
</gene>
<keyword evidence="3" id="KW-1185">Reference proteome</keyword>
<reference evidence="2 3" key="1">
    <citation type="journal article" date="2024" name="FEMS Microbiol. Lett.">
        <title>Xanthomonas protegens sp. nov., a novel rice seed-associated bacterium, provides in vivo protection against X. oryzae pv. oryzae, the bacterial leaf blight pathogen.</title>
        <authorList>
            <person name="Rana R."/>
            <person name="Sharma A."/>
            <person name="Madhavan V.N."/>
            <person name="Korpole S."/>
            <person name="Sonti R.V."/>
            <person name="Patel H.K."/>
            <person name="Patil P.B."/>
        </authorList>
    </citation>
    <scope>NUCLEOTIDE SEQUENCE [LARGE SCALE GENOMIC DNA]</scope>
    <source>
        <strain evidence="2 3">PPL118</strain>
    </source>
</reference>
<accession>A0ABU9LFV7</accession>
<dbReference type="PANTHER" id="PTHR47129">
    <property type="entry name" value="QUINONE OXIDOREDUCTASE 2"/>
    <property type="match status" value="1"/>
</dbReference>
<dbReference type="Proteomes" id="UP001486626">
    <property type="component" value="Unassembled WGS sequence"/>
</dbReference>
<name>A0ABU9LFV7_9XANT</name>
<dbReference type="InterPro" id="IPR052718">
    <property type="entry name" value="NmrA-type_oxidoreductase"/>
</dbReference>
<protein>
    <submittedName>
        <fullName evidence="2">NAD(P)H-binding protein</fullName>
    </submittedName>
</protein>
<dbReference type="EMBL" id="JAQJCQ010000016">
    <property type="protein sequence ID" value="MEL4893154.1"/>
    <property type="molecule type" value="Genomic_DNA"/>
</dbReference>
<feature type="domain" description="NmrA-like" evidence="1">
    <location>
        <begin position="6"/>
        <end position="266"/>
    </location>
</feature>
<evidence type="ECO:0000259" key="1">
    <source>
        <dbReference type="Pfam" id="PF05368"/>
    </source>
</evidence>
<dbReference type="InterPro" id="IPR036291">
    <property type="entry name" value="NAD(P)-bd_dom_sf"/>
</dbReference>
<evidence type="ECO:0000313" key="3">
    <source>
        <dbReference type="Proteomes" id="UP001486626"/>
    </source>
</evidence>
<dbReference type="Pfam" id="PF05368">
    <property type="entry name" value="NmrA"/>
    <property type="match status" value="1"/>
</dbReference>
<dbReference type="Gene3D" id="3.40.50.720">
    <property type="entry name" value="NAD(P)-binding Rossmann-like Domain"/>
    <property type="match status" value="1"/>
</dbReference>
<comment type="caution">
    <text evidence="2">The sequence shown here is derived from an EMBL/GenBank/DDBJ whole genome shotgun (WGS) entry which is preliminary data.</text>
</comment>
<dbReference type="Gene3D" id="3.90.25.10">
    <property type="entry name" value="UDP-galactose 4-epimerase, domain 1"/>
    <property type="match status" value="1"/>
</dbReference>
<sequence length="303" mass="31898">MSASSDSLLVTGAGGQFGQRVLAHLLDTLKVAPARVVAMTRQPERLAAWAARGVDVRHGDFDDATSLDTAFRGAGRVLLISTDALDRPGHRLQQHQAAIAAAERAGVGHLVYTSCPEPHDSPLLLATDHAGTEDSLAASALPAWTVLRNHWYFENLFMSLPSVLASGHWYSAAGDGGIAHIARDDLARAAAVALASGDGKRTRTLTLSGAHAYTTAEIATLVAQVLDVQIQVVPVPVEGLVQGMVGAGLPEPVARIYASFDTNTAAGRVATVTGDYQALTGQTPLPFEQWLQEQRAHLAALKP</sequence>
<evidence type="ECO:0000313" key="2">
    <source>
        <dbReference type="EMBL" id="MEL4893154.1"/>
    </source>
</evidence>
<dbReference type="RefSeq" id="WP_342074384.1">
    <property type="nucleotide sequence ID" value="NZ_JAQJCQ010000016.1"/>
</dbReference>
<dbReference type="SUPFAM" id="SSF51735">
    <property type="entry name" value="NAD(P)-binding Rossmann-fold domains"/>
    <property type="match status" value="1"/>
</dbReference>
<dbReference type="PANTHER" id="PTHR47129:SF1">
    <property type="entry name" value="NMRA-LIKE DOMAIN-CONTAINING PROTEIN"/>
    <property type="match status" value="1"/>
</dbReference>
<proteinExistence type="predicted"/>